<organism evidence="2 3">
    <name type="scientific">Bifidobacterium boum</name>
    <dbReference type="NCBI Taxonomy" id="78343"/>
    <lineage>
        <taxon>Bacteria</taxon>
        <taxon>Bacillati</taxon>
        <taxon>Actinomycetota</taxon>
        <taxon>Actinomycetes</taxon>
        <taxon>Bifidobacteriales</taxon>
        <taxon>Bifidobacteriaceae</taxon>
        <taxon>Bifidobacterium</taxon>
    </lineage>
</organism>
<proteinExistence type="predicted"/>
<dbReference type="Proteomes" id="UP000583419">
    <property type="component" value="Unassembled WGS sequence"/>
</dbReference>
<comment type="caution">
    <text evidence="2">The sequence shown here is derived from an EMBL/GenBank/DDBJ whole genome shotgun (WGS) entry which is preliminary data.</text>
</comment>
<evidence type="ECO:0000259" key="1">
    <source>
        <dbReference type="Pfam" id="PF14393"/>
    </source>
</evidence>
<dbReference type="RefSeq" id="WP_168973051.1">
    <property type="nucleotide sequence ID" value="NZ_JABAGJ010000001.1"/>
</dbReference>
<name>A0A848D7D0_9BIFI</name>
<accession>A0A848D7D0</accession>
<dbReference type="AlphaFoldDB" id="A0A848D7D0"/>
<dbReference type="Pfam" id="PF14393">
    <property type="entry name" value="DUF4422"/>
    <property type="match status" value="1"/>
</dbReference>
<dbReference type="InterPro" id="IPR025536">
    <property type="entry name" value="DUF4422"/>
</dbReference>
<gene>
    <name evidence="2" type="ORF">HF843_01130</name>
</gene>
<protein>
    <submittedName>
        <fullName evidence="2">DUF4422 domain-containing protein</fullName>
    </submittedName>
</protein>
<evidence type="ECO:0000313" key="2">
    <source>
        <dbReference type="EMBL" id="NMF01811.1"/>
    </source>
</evidence>
<evidence type="ECO:0000313" key="3">
    <source>
        <dbReference type="Proteomes" id="UP000583419"/>
    </source>
</evidence>
<dbReference type="EMBL" id="JABAGJ010000001">
    <property type="protein sequence ID" value="NMF01811.1"/>
    <property type="molecule type" value="Genomic_DNA"/>
</dbReference>
<reference evidence="2 3" key="1">
    <citation type="submission" date="2020-04" db="EMBL/GenBank/DDBJ databases">
        <authorList>
            <person name="Hitch T.C.A."/>
            <person name="Wylensek D."/>
            <person name="Clavel T."/>
        </authorList>
    </citation>
    <scope>NUCLEOTIDE SEQUENCE [LARGE SCALE GENOMIC DNA]</scope>
    <source>
        <strain evidence="2 3">WCA-130-P53-4B</strain>
    </source>
</reference>
<sequence>MRHPQSSSGKSSIQIAVASHRPYRMPEDAMYLPLHVGRALHPDTDFGPNFIGDDTGDNISTLNNYFSELTGLYWIWKNSTADYRGLVHYRRHFATASSRGRFFAKDRFSKIVGESEISQLFQHTDIILPRKRNYVIETVHSHYSHTFNSIQLDETKAILQEQQPEYVPAFNHVMQGKTAHMFNMLVMKDEKLDEYCSWLFPILFELQSRIDPAQYDAFNARYPGRISEMLLDVWINTCGYSYLELPVVNIEPVNWSHKGKAFLDAKFRGKKYTASF</sequence>
<feature type="domain" description="DUF4422" evidence="1">
    <location>
        <begin position="14"/>
        <end position="237"/>
    </location>
</feature>